<dbReference type="PANTHER" id="PTHR42695:SF5">
    <property type="entry name" value="GLUTAMINE AMIDOTRANSFERASE YLR126C-RELATED"/>
    <property type="match status" value="1"/>
</dbReference>
<dbReference type="RefSeq" id="WP_013131512.1">
    <property type="nucleotide sequence ID" value="NC_014165.1"/>
</dbReference>
<dbReference type="SUPFAM" id="SSF52317">
    <property type="entry name" value="Class I glutamine amidotransferase-like"/>
    <property type="match status" value="1"/>
</dbReference>
<sequence>MTQENTTAPTGSAPATVTVIEHEADVGLGFFAGWLADAGLRCEVHRPYRGDRIPERARDGLLVLGGSAAAWEDGKCGWLPATRALLARSVAEGVPTLGICLGAQLMTLACGGRVERGAAGPEIGLKEIDVLGEAAGDPLFSALAGRRVCAVQYHYDAMTELPQGAVRLATGTSYPNQAYRLGERAWAVQFHPEVTPGGFTRWMDDSPYGPGEREKLIAQVTEAEAELQAVWRPFAESFAAVVAGHRTGA</sequence>
<evidence type="ECO:0000259" key="1">
    <source>
        <dbReference type="Pfam" id="PF00117"/>
    </source>
</evidence>
<gene>
    <name evidence="2" type="ordered locus">Tbis_1260</name>
</gene>
<dbReference type="EMBL" id="CP001874">
    <property type="protein sequence ID" value="ADG87979.1"/>
    <property type="molecule type" value="Genomic_DNA"/>
</dbReference>
<dbReference type="InterPro" id="IPR029062">
    <property type="entry name" value="Class_I_gatase-like"/>
</dbReference>
<keyword evidence="2" id="KW-0808">Transferase</keyword>
<dbReference type="GO" id="GO:0005829">
    <property type="term" value="C:cytosol"/>
    <property type="evidence" value="ECO:0007669"/>
    <property type="project" value="TreeGrafter"/>
</dbReference>
<dbReference type="KEGG" id="tbi:Tbis_1260"/>
<name>D6Y8T2_THEBD</name>
<dbReference type="GO" id="GO:0016740">
    <property type="term" value="F:transferase activity"/>
    <property type="evidence" value="ECO:0007669"/>
    <property type="project" value="UniProtKB-KW"/>
</dbReference>
<evidence type="ECO:0000313" key="2">
    <source>
        <dbReference type="EMBL" id="ADG87979.1"/>
    </source>
</evidence>
<dbReference type="InterPro" id="IPR044992">
    <property type="entry name" value="ChyE-like"/>
</dbReference>
<reference evidence="2 3" key="1">
    <citation type="submission" date="2010-01" db="EMBL/GenBank/DDBJ databases">
        <title>The complete genome of Thermobispora bispora DSM 43833.</title>
        <authorList>
            <consortium name="US DOE Joint Genome Institute (JGI-PGF)"/>
            <person name="Lucas S."/>
            <person name="Copeland A."/>
            <person name="Lapidus A."/>
            <person name="Glavina del Rio T."/>
            <person name="Dalin E."/>
            <person name="Tice H."/>
            <person name="Bruce D."/>
            <person name="Goodwin L."/>
            <person name="Pitluck S."/>
            <person name="Kyrpides N."/>
            <person name="Mavromatis K."/>
            <person name="Ivanova N."/>
            <person name="Mikhailova N."/>
            <person name="Chertkov O."/>
            <person name="Brettin T."/>
            <person name="Detter J.C."/>
            <person name="Han C."/>
            <person name="Larimer F."/>
            <person name="Land M."/>
            <person name="Hauser L."/>
            <person name="Markowitz V."/>
            <person name="Cheng J.-F."/>
            <person name="Hugenholtz P."/>
            <person name="Woyke T."/>
            <person name="Wu D."/>
            <person name="Jando M."/>
            <person name="Schneider S."/>
            <person name="Klenk H.-P."/>
            <person name="Eisen J.A."/>
        </authorList>
    </citation>
    <scope>NUCLEOTIDE SEQUENCE [LARGE SCALE GENOMIC DNA]</scope>
    <source>
        <strain evidence="3">ATCC 19993 / DSM 43833 / CBS 139.67 / JCM 10125 / KCTC 9307 / NBRC 14880 / R51</strain>
    </source>
</reference>
<dbReference type="CDD" id="cd01741">
    <property type="entry name" value="GATase1_1"/>
    <property type="match status" value="1"/>
</dbReference>
<proteinExistence type="predicted"/>
<accession>D6Y8T2</accession>
<dbReference type="HOGENOM" id="CLU_054974_3_2_11"/>
<keyword evidence="3" id="KW-1185">Reference proteome</keyword>
<dbReference type="Pfam" id="PF00117">
    <property type="entry name" value="GATase"/>
    <property type="match status" value="1"/>
</dbReference>
<dbReference type="PANTHER" id="PTHR42695">
    <property type="entry name" value="GLUTAMINE AMIDOTRANSFERASE YLR126C-RELATED"/>
    <property type="match status" value="1"/>
</dbReference>
<dbReference type="Gene3D" id="3.40.50.880">
    <property type="match status" value="1"/>
</dbReference>
<organism evidence="2 3">
    <name type="scientific">Thermobispora bispora (strain ATCC 19993 / DSM 43833 / CBS 139.67 / JCM 10125 / KCTC 9307 / NBRC 14880 / R51)</name>
    <dbReference type="NCBI Taxonomy" id="469371"/>
    <lineage>
        <taxon>Bacteria</taxon>
        <taxon>Bacillati</taxon>
        <taxon>Actinomycetota</taxon>
        <taxon>Actinomycetes</taxon>
        <taxon>Streptosporangiales</taxon>
        <taxon>Streptosporangiaceae</taxon>
        <taxon>Thermobispora</taxon>
    </lineage>
</organism>
<dbReference type="OrthoDB" id="5196541at2"/>
<dbReference type="Proteomes" id="UP000006640">
    <property type="component" value="Chromosome"/>
</dbReference>
<dbReference type="STRING" id="469371.Tbis_1260"/>
<dbReference type="eggNOG" id="COG0518">
    <property type="taxonomic scope" value="Bacteria"/>
</dbReference>
<protein>
    <submittedName>
        <fullName evidence="2">Glutamine amidotransferase class-I</fullName>
    </submittedName>
</protein>
<evidence type="ECO:0000313" key="3">
    <source>
        <dbReference type="Proteomes" id="UP000006640"/>
    </source>
</evidence>
<dbReference type="PROSITE" id="PS51273">
    <property type="entry name" value="GATASE_TYPE_1"/>
    <property type="match status" value="1"/>
</dbReference>
<dbReference type="AlphaFoldDB" id="D6Y8T2"/>
<dbReference type="InterPro" id="IPR017926">
    <property type="entry name" value="GATASE"/>
</dbReference>
<keyword evidence="2" id="KW-0315">Glutamine amidotransferase</keyword>
<feature type="domain" description="Glutamine amidotransferase" evidence="1">
    <location>
        <begin position="38"/>
        <end position="198"/>
    </location>
</feature>